<accession>Q17CF6</accession>
<proteinExistence type="predicted"/>
<dbReference type="GO" id="GO:0005634">
    <property type="term" value="C:nucleus"/>
    <property type="evidence" value="ECO:0007669"/>
    <property type="project" value="UniProtKB-SubCell"/>
</dbReference>
<dbReference type="SUPFAM" id="SSF57667">
    <property type="entry name" value="beta-beta-alpha zinc fingers"/>
    <property type="match status" value="4"/>
</dbReference>
<keyword evidence="5" id="KW-0862">Zinc</keyword>
<feature type="region of interest" description="Disordered" evidence="10">
    <location>
        <begin position="126"/>
        <end position="153"/>
    </location>
</feature>
<feature type="domain" description="C2H2-type" evidence="11">
    <location>
        <begin position="22"/>
        <end position="49"/>
    </location>
</feature>
<keyword evidence="7" id="KW-0804">Transcription</keyword>
<dbReference type="AlphaFoldDB" id="Q17CF6"/>
<keyword evidence="4 9" id="KW-0863">Zinc-finger</keyword>
<evidence type="ECO:0000256" key="1">
    <source>
        <dbReference type="ARBA" id="ARBA00004123"/>
    </source>
</evidence>
<dbReference type="STRING" id="7159.Q17CF6"/>
<reference evidence="12" key="1">
    <citation type="submission" date="2005-10" db="EMBL/GenBank/DDBJ databases">
        <authorList>
            <person name="Loftus B.J."/>
            <person name="Nene V.M."/>
            <person name="Hannick L.I."/>
            <person name="Bidwell S."/>
            <person name="Haas B."/>
            <person name="Amedeo P."/>
            <person name="Orvis J."/>
            <person name="Wortman J.R."/>
            <person name="White O.R."/>
            <person name="Salzberg S."/>
            <person name="Shumway M."/>
            <person name="Koo H."/>
            <person name="Zhao Y."/>
            <person name="Holmes M."/>
            <person name="Miller J."/>
            <person name="Schatz M."/>
            <person name="Pop M."/>
            <person name="Pai G."/>
            <person name="Utterback T."/>
            <person name="Rogers Y.-H."/>
            <person name="Kravitz S."/>
            <person name="Fraser C.M."/>
        </authorList>
    </citation>
    <scope>NUCLEOTIDE SEQUENCE</scope>
    <source>
        <strain evidence="12">Liverpool</strain>
    </source>
</reference>
<protein>
    <submittedName>
        <fullName evidence="12">AAEL004593-PA</fullName>
    </submittedName>
</protein>
<dbReference type="Pfam" id="PF00096">
    <property type="entry name" value="zf-C2H2"/>
    <property type="match status" value="1"/>
</dbReference>
<dbReference type="VEuPathDB" id="VectorBase:AAEL021790"/>
<dbReference type="InterPro" id="IPR013087">
    <property type="entry name" value="Znf_C2H2_type"/>
</dbReference>
<comment type="subcellular location">
    <subcellularLocation>
        <location evidence="1">Nucleus</location>
    </subcellularLocation>
</comment>
<dbReference type="PROSITE" id="PS50157">
    <property type="entry name" value="ZINC_FINGER_C2H2_2"/>
    <property type="match status" value="6"/>
</dbReference>
<evidence type="ECO:0000313" key="13">
    <source>
        <dbReference type="Proteomes" id="UP000682892"/>
    </source>
</evidence>
<feature type="domain" description="C2H2-type" evidence="11">
    <location>
        <begin position="222"/>
        <end position="249"/>
    </location>
</feature>
<dbReference type="Pfam" id="PF12874">
    <property type="entry name" value="zf-met"/>
    <property type="match status" value="1"/>
</dbReference>
<dbReference type="InterPro" id="IPR036236">
    <property type="entry name" value="Znf_C2H2_sf"/>
</dbReference>
<evidence type="ECO:0000256" key="8">
    <source>
        <dbReference type="ARBA" id="ARBA00023242"/>
    </source>
</evidence>
<dbReference type="Proteomes" id="UP000682892">
    <property type="component" value="Unassembled WGS sequence"/>
</dbReference>
<keyword evidence="6" id="KW-0805">Transcription regulation</keyword>
<dbReference type="PANTHER" id="PTHR47772:SF13">
    <property type="entry name" value="GASTRULA ZINC FINGER PROTEIN XLCGF49.1-LIKE-RELATED"/>
    <property type="match status" value="1"/>
</dbReference>
<evidence type="ECO:0000259" key="11">
    <source>
        <dbReference type="PROSITE" id="PS50157"/>
    </source>
</evidence>
<evidence type="ECO:0000256" key="10">
    <source>
        <dbReference type="SAM" id="MobiDB-lite"/>
    </source>
</evidence>
<evidence type="ECO:0000256" key="5">
    <source>
        <dbReference type="ARBA" id="ARBA00022833"/>
    </source>
</evidence>
<dbReference type="Pfam" id="PF13894">
    <property type="entry name" value="zf-C2H2_4"/>
    <property type="match status" value="1"/>
</dbReference>
<gene>
    <name evidence="12" type="ORF">AaeL_AAEL004593</name>
</gene>
<dbReference type="InterPro" id="IPR050636">
    <property type="entry name" value="C2H2-ZF_domain-containing"/>
</dbReference>
<evidence type="ECO:0000313" key="12">
    <source>
        <dbReference type="EMBL" id="EAT43995.1"/>
    </source>
</evidence>
<dbReference type="SMART" id="SM00355">
    <property type="entry name" value="ZnF_C2H2"/>
    <property type="match status" value="7"/>
</dbReference>
<dbReference type="PANTHER" id="PTHR47772">
    <property type="entry name" value="ZINC FINGER PROTEIN 200"/>
    <property type="match status" value="1"/>
</dbReference>
<evidence type="ECO:0000256" key="2">
    <source>
        <dbReference type="ARBA" id="ARBA00022723"/>
    </source>
</evidence>
<name>Q17CF6_AEDAE</name>
<dbReference type="EMBL" id="CH477309">
    <property type="protein sequence ID" value="EAT43995.1"/>
    <property type="molecule type" value="Genomic_DNA"/>
</dbReference>
<keyword evidence="3" id="KW-0677">Repeat</keyword>
<dbReference type="Gene3D" id="3.30.160.60">
    <property type="entry name" value="Classic Zinc Finger"/>
    <property type="match status" value="4"/>
</dbReference>
<feature type="domain" description="C2H2-type" evidence="11">
    <location>
        <begin position="251"/>
        <end position="274"/>
    </location>
</feature>
<keyword evidence="8" id="KW-0539">Nucleus</keyword>
<organism evidence="12 13">
    <name type="scientific">Aedes aegypti</name>
    <name type="common">Yellowfever mosquito</name>
    <name type="synonym">Culex aegypti</name>
    <dbReference type="NCBI Taxonomy" id="7159"/>
    <lineage>
        <taxon>Eukaryota</taxon>
        <taxon>Metazoa</taxon>
        <taxon>Ecdysozoa</taxon>
        <taxon>Arthropoda</taxon>
        <taxon>Hexapoda</taxon>
        <taxon>Insecta</taxon>
        <taxon>Pterygota</taxon>
        <taxon>Neoptera</taxon>
        <taxon>Endopterygota</taxon>
        <taxon>Diptera</taxon>
        <taxon>Nematocera</taxon>
        <taxon>Culicoidea</taxon>
        <taxon>Culicidae</taxon>
        <taxon>Culicinae</taxon>
        <taxon>Aedini</taxon>
        <taxon>Aedes</taxon>
        <taxon>Stegomyia</taxon>
    </lineage>
</organism>
<reference evidence="12" key="3">
    <citation type="submission" date="2012-09" db="EMBL/GenBank/DDBJ databases">
        <authorList>
            <consortium name="VectorBase"/>
        </authorList>
    </citation>
    <scope>NUCLEOTIDE SEQUENCE</scope>
    <source>
        <strain evidence="12">Liverpool</strain>
    </source>
</reference>
<sequence length="274" mass="32062">MEFPDMDTFLPHHLSHGTSASFDCQFCLRHYTRLYWFRTHMETHADLLPIVCKFCDDYFLSTKLHVEHLQSVHQVDHDGEDKILKSLEYIQKNPYLCMRCGRWFKSKKHLEAHQKTHDMVKGRTVPVDEPIRADENTPTSSDHSPATVSSLKDDEKKKPIHIFECNICSANIRSIDEVRQHLLSHSENRPFKCEVCNERFSSTAQLQQHNCKQSKSTEINSYKCKDCDKVFSHAAGLAFHIRTHEQQLEAFSCDKCPEKFKVMSSYLLHRIKNH</sequence>
<reference evidence="12" key="2">
    <citation type="journal article" date="2007" name="Science">
        <title>Genome sequence of Aedes aegypti, a major arbovirus vector.</title>
        <authorList>
            <person name="Nene V."/>
            <person name="Wortman J.R."/>
            <person name="Lawson D."/>
            <person name="Haas B."/>
            <person name="Kodira C."/>
            <person name="Tu Z.J."/>
            <person name="Loftus B."/>
            <person name="Xi Z."/>
            <person name="Megy K."/>
            <person name="Grabherr M."/>
            <person name="Ren Q."/>
            <person name="Zdobnov E.M."/>
            <person name="Lobo N.F."/>
            <person name="Campbell K.S."/>
            <person name="Brown S.E."/>
            <person name="Bonaldo M.F."/>
            <person name="Zhu J."/>
            <person name="Sinkins S.P."/>
            <person name="Hogenkamp D.G."/>
            <person name="Amedeo P."/>
            <person name="Arensburger P."/>
            <person name="Atkinson P.W."/>
            <person name="Bidwell S."/>
            <person name="Biedler J."/>
            <person name="Birney E."/>
            <person name="Bruggner R.V."/>
            <person name="Costas J."/>
            <person name="Coy M.R."/>
            <person name="Crabtree J."/>
            <person name="Crawford M."/>
            <person name="Debruyn B."/>
            <person name="Decaprio D."/>
            <person name="Eiglmeier K."/>
            <person name="Eisenstadt E."/>
            <person name="El-Dorry H."/>
            <person name="Gelbart W.M."/>
            <person name="Gomes S.L."/>
            <person name="Hammond M."/>
            <person name="Hannick L.I."/>
            <person name="Hogan J.R."/>
            <person name="Holmes M.H."/>
            <person name="Jaffe D."/>
            <person name="Johnston J.S."/>
            <person name="Kennedy R.C."/>
            <person name="Koo H."/>
            <person name="Kravitz S."/>
            <person name="Kriventseva E.V."/>
            <person name="Kulp D."/>
            <person name="Labutti K."/>
            <person name="Lee E."/>
            <person name="Li S."/>
            <person name="Lovin D.D."/>
            <person name="Mao C."/>
            <person name="Mauceli E."/>
            <person name="Menck C.F."/>
            <person name="Miller J.R."/>
            <person name="Montgomery P."/>
            <person name="Mori A."/>
            <person name="Nascimento A.L."/>
            <person name="Naveira H.F."/>
            <person name="Nusbaum C."/>
            <person name="O'leary S."/>
            <person name="Orvis J."/>
            <person name="Pertea M."/>
            <person name="Quesneville H."/>
            <person name="Reidenbach K.R."/>
            <person name="Rogers Y.H."/>
            <person name="Roth C.W."/>
            <person name="Schneider J.R."/>
            <person name="Schatz M."/>
            <person name="Shumway M."/>
            <person name="Stanke M."/>
            <person name="Stinson E.O."/>
            <person name="Tubio J.M."/>
            <person name="Vanzee J.P."/>
            <person name="Verjovski-Almeida S."/>
            <person name="Werner D."/>
            <person name="White O."/>
            <person name="Wyder S."/>
            <person name="Zeng Q."/>
            <person name="Zhao Q."/>
            <person name="Zhao Y."/>
            <person name="Hill C.A."/>
            <person name="Raikhel A.S."/>
            <person name="Soares M.B."/>
            <person name="Knudson D.L."/>
            <person name="Lee N.H."/>
            <person name="Galagan J."/>
            <person name="Salzberg S.L."/>
            <person name="Paulsen I.T."/>
            <person name="Dimopoulos G."/>
            <person name="Collins F.H."/>
            <person name="Birren B."/>
            <person name="Fraser-Liggett C.M."/>
            <person name="Severson D.W."/>
        </authorList>
    </citation>
    <scope>NUCLEOTIDE SEQUENCE [LARGE SCALE GENOMIC DNA]</scope>
    <source>
        <strain evidence="12">Liverpool</strain>
    </source>
</reference>
<evidence type="ECO:0000256" key="9">
    <source>
        <dbReference type="PROSITE-ProRule" id="PRU00042"/>
    </source>
</evidence>
<dbReference type="PhylomeDB" id="Q17CF6"/>
<dbReference type="HOGENOM" id="CLU_1016403_0_0_1"/>
<dbReference type="GO" id="GO:0008270">
    <property type="term" value="F:zinc ion binding"/>
    <property type="evidence" value="ECO:0007669"/>
    <property type="project" value="UniProtKB-KW"/>
</dbReference>
<evidence type="ECO:0000256" key="3">
    <source>
        <dbReference type="ARBA" id="ARBA00022737"/>
    </source>
</evidence>
<feature type="domain" description="C2H2-type" evidence="11">
    <location>
        <begin position="163"/>
        <end position="190"/>
    </location>
</feature>
<evidence type="ECO:0000256" key="6">
    <source>
        <dbReference type="ARBA" id="ARBA00023015"/>
    </source>
</evidence>
<dbReference type="PROSITE" id="PS00028">
    <property type="entry name" value="ZINC_FINGER_C2H2_1"/>
    <property type="match status" value="6"/>
</dbReference>
<feature type="domain" description="C2H2-type" evidence="11">
    <location>
        <begin position="191"/>
        <end position="218"/>
    </location>
</feature>
<dbReference type="eggNOG" id="KOG1721">
    <property type="taxonomic scope" value="Eukaryota"/>
</dbReference>
<evidence type="ECO:0000256" key="4">
    <source>
        <dbReference type="ARBA" id="ARBA00022771"/>
    </source>
</evidence>
<feature type="domain" description="C2H2-type" evidence="11">
    <location>
        <begin position="95"/>
        <end position="122"/>
    </location>
</feature>
<keyword evidence="2" id="KW-0479">Metal-binding</keyword>
<dbReference type="PaxDb" id="7159-AAEL004593-PA"/>
<dbReference type="FunFam" id="3.30.160.60:FF:000446">
    <property type="entry name" value="Zinc finger protein"/>
    <property type="match status" value="2"/>
</dbReference>
<evidence type="ECO:0000256" key="7">
    <source>
        <dbReference type="ARBA" id="ARBA00023163"/>
    </source>
</evidence>
<feature type="compositionally biased region" description="Polar residues" evidence="10">
    <location>
        <begin position="136"/>
        <end position="150"/>
    </location>
</feature>